<dbReference type="InterPro" id="IPR006816">
    <property type="entry name" value="ELMO_dom"/>
</dbReference>
<keyword evidence="3" id="KW-1185">Reference proteome</keyword>
<sequence>MVRAASSAGVAAASIGRFEPPLSPLRNPAEMSFCVESMLPYHNAAASALMTSNTICMSTLFEIIRENQSAFDLLYCIAFKLMDQQWLSMCASYMEFNVSSHFSDHPSNGDEINKETTGERALKLSCCYIKTGKREIEKEFRINLNLVVGWKFSYRVLKGTCHPAIERGKGSGNSRVGLRKKIHCFPILSSRRSLGDLNQDRIPICSRSLHTVLSCHPSFSADSLPNENKCCGIVFKDLQGLKIYLERLKQWRSLPDKLKGNECPRTSKGEVLGYVHRKEREKKPSQVLIQLNSSREDVQVELRSGRLDDTLELETGRDVDLGGAGFKTYTWYYWSSGEDEGDRLRS</sequence>
<accession>A0ABQ7YXT5</accession>
<evidence type="ECO:0000313" key="2">
    <source>
        <dbReference type="EMBL" id="KAH0872676.1"/>
    </source>
</evidence>
<protein>
    <recommendedName>
        <fullName evidence="1">ELMO domain-containing protein</fullName>
    </recommendedName>
</protein>
<organism evidence="2 3">
    <name type="scientific">Brassica napus</name>
    <name type="common">Rape</name>
    <dbReference type="NCBI Taxonomy" id="3708"/>
    <lineage>
        <taxon>Eukaryota</taxon>
        <taxon>Viridiplantae</taxon>
        <taxon>Streptophyta</taxon>
        <taxon>Embryophyta</taxon>
        <taxon>Tracheophyta</taxon>
        <taxon>Spermatophyta</taxon>
        <taxon>Magnoliopsida</taxon>
        <taxon>eudicotyledons</taxon>
        <taxon>Gunneridae</taxon>
        <taxon>Pentapetalae</taxon>
        <taxon>rosids</taxon>
        <taxon>malvids</taxon>
        <taxon>Brassicales</taxon>
        <taxon>Brassicaceae</taxon>
        <taxon>Brassiceae</taxon>
        <taxon>Brassica</taxon>
    </lineage>
</organism>
<feature type="domain" description="ELMO" evidence="1">
    <location>
        <begin position="54"/>
        <end position="97"/>
    </location>
</feature>
<comment type="caution">
    <text evidence="2">The sequence shown here is derived from an EMBL/GenBank/DDBJ whole genome shotgun (WGS) entry which is preliminary data.</text>
</comment>
<name>A0ABQ7YXT5_BRANA</name>
<evidence type="ECO:0000259" key="1">
    <source>
        <dbReference type="Pfam" id="PF04727"/>
    </source>
</evidence>
<evidence type="ECO:0000313" key="3">
    <source>
        <dbReference type="Proteomes" id="UP000824890"/>
    </source>
</evidence>
<reference evidence="2 3" key="1">
    <citation type="submission" date="2021-05" db="EMBL/GenBank/DDBJ databases">
        <title>Genome Assembly of Synthetic Allotetraploid Brassica napus Reveals Homoeologous Exchanges between Subgenomes.</title>
        <authorList>
            <person name="Davis J.T."/>
        </authorList>
    </citation>
    <scope>NUCLEOTIDE SEQUENCE [LARGE SCALE GENOMIC DNA]</scope>
    <source>
        <strain evidence="3">cv. Da-Ae</strain>
        <tissue evidence="2">Seedling</tissue>
    </source>
</reference>
<proteinExistence type="predicted"/>
<dbReference type="Proteomes" id="UP000824890">
    <property type="component" value="Unassembled WGS sequence"/>
</dbReference>
<dbReference type="Pfam" id="PF04727">
    <property type="entry name" value="ELMO_CED12"/>
    <property type="match status" value="1"/>
</dbReference>
<gene>
    <name evidence="2" type="ORF">HID58_070038</name>
</gene>
<dbReference type="EMBL" id="JAGKQM010000016">
    <property type="protein sequence ID" value="KAH0872676.1"/>
    <property type="molecule type" value="Genomic_DNA"/>
</dbReference>